<dbReference type="InterPro" id="IPR034164">
    <property type="entry name" value="Pepsin-like_dom"/>
</dbReference>
<dbReference type="AlphaFoldDB" id="A0A0K0D5E1"/>
<dbReference type="Proteomes" id="UP000035642">
    <property type="component" value="Unassembled WGS sequence"/>
</dbReference>
<dbReference type="PANTHER" id="PTHR47966">
    <property type="entry name" value="BETA-SITE APP-CLEAVING ENZYME, ISOFORM A-RELATED"/>
    <property type="match status" value="1"/>
</dbReference>
<dbReference type="InterPro" id="IPR001969">
    <property type="entry name" value="Aspartic_peptidase_AS"/>
</dbReference>
<dbReference type="Pfam" id="PF00026">
    <property type="entry name" value="Asp"/>
    <property type="match status" value="1"/>
</dbReference>
<dbReference type="FunFam" id="2.40.70.10:FF:000008">
    <property type="entry name" value="Cathepsin D"/>
    <property type="match status" value="1"/>
</dbReference>
<dbReference type="PROSITE" id="PS51767">
    <property type="entry name" value="PEPTIDASE_A1"/>
    <property type="match status" value="1"/>
</dbReference>
<evidence type="ECO:0000256" key="6">
    <source>
        <dbReference type="ARBA" id="ARBA00022750"/>
    </source>
</evidence>
<comment type="subcellular location">
    <subcellularLocation>
        <location evidence="1">Secreted</location>
    </subcellularLocation>
</comment>
<dbReference type="GO" id="GO:0005576">
    <property type="term" value="C:extracellular region"/>
    <property type="evidence" value="ECO:0007669"/>
    <property type="project" value="UniProtKB-SubCell"/>
</dbReference>
<evidence type="ECO:0000256" key="10">
    <source>
        <dbReference type="ARBA" id="ARBA00023180"/>
    </source>
</evidence>
<protein>
    <submittedName>
        <fullName evidence="16">Peptidase A1 domain-containing protein</fullName>
    </submittedName>
</protein>
<keyword evidence="6 13" id="KW-0064">Aspartyl protease</keyword>
<dbReference type="InterPro" id="IPR021109">
    <property type="entry name" value="Peptidase_aspartic_dom_sf"/>
</dbReference>
<feature type="disulfide bond" evidence="12">
    <location>
        <begin position="46"/>
        <end position="50"/>
    </location>
</feature>
<evidence type="ECO:0000256" key="8">
    <source>
        <dbReference type="ARBA" id="ARBA00023145"/>
    </source>
</evidence>
<comment type="similarity">
    <text evidence="2 13">Belongs to the peptidase A1 family.</text>
</comment>
<sequence length="329" mass="35373">MMHPIKVIDFGDHVYSANITIGTPAQQFAVVVDTGSALLWIPGKDCNASCGAGHKFKPESSSTFAGSGEKWAMEYGTGKSKGLLGTDILGGWADEQLPIPNSSFGLAEEMSGFNYKFSDGILGLGLALPTLKVAPVLINAINQKMLDRPLFTVWLHHKGMQSGSSGGLITYGAVDDKNCGPVIAYEPLISTTHYVFKMSNIGVGNSSYPKEYHAAADTGTTIIGGPTVIIDQIAKVVGATYNATECLYFIECDATPPTLDITIGANKYQIHYVNYIVDIGHNTCFFALLPFEFGGFGPDWILGGPFMRQFCNIFDIGQQRMGFAPSLQK</sequence>
<evidence type="ECO:0000313" key="16">
    <source>
        <dbReference type="WBParaSite" id="ACAC_0000528601-mRNA-1"/>
    </source>
</evidence>
<reference evidence="15" key="1">
    <citation type="submission" date="2012-09" db="EMBL/GenBank/DDBJ databases">
        <authorList>
            <person name="Martin A.A."/>
        </authorList>
    </citation>
    <scope>NUCLEOTIDE SEQUENCE</scope>
</reference>
<dbReference type="PANTHER" id="PTHR47966:SF45">
    <property type="entry name" value="PEPTIDASE A1 DOMAIN-CONTAINING PROTEIN"/>
    <property type="match status" value="1"/>
</dbReference>
<evidence type="ECO:0000256" key="13">
    <source>
        <dbReference type="RuleBase" id="RU000454"/>
    </source>
</evidence>
<feature type="active site" evidence="11">
    <location>
        <position position="217"/>
    </location>
</feature>
<reference evidence="16" key="2">
    <citation type="submission" date="2017-02" db="UniProtKB">
        <authorList>
            <consortium name="WormBaseParasite"/>
        </authorList>
    </citation>
    <scope>IDENTIFICATION</scope>
</reference>
<dbReference type="STRING" id="6313.A0A0K0D5E1"/>
<evidence type="ECO:0000256" key="7">
    <source>
        <dbReference type="ARBA" id="ARBA00022801"/>
    </source>
</evidence>
<dbReference type="WBParaSite" id="ACAC_0000528601-mRNA-1">
    <property type="protein sequence ID" value="ACAC_0000528601-mRNA-1"/>
    <property type="gene ID" value="ACAC_0000528601"/>
</dbReference>
<keyword evidence="9 12" id="KW-1015">Disulfide bond</keyword>
<dbReference type="GO" id="GO:0005764">
    <property type="term" value="C:lysosome"/>
    <property type="evidence" value="ECO:0007669"/>
    <property type="project" value="TreeGrafter"/>
</dbReference>
<dbReference type="InterPro" id="IPR033121">
    <property type="entry name" value="PEPTIDASE_A1"/>
</dbReference>
<dbReference type="CDD" id="cd05471">
    <property type="entry name" value="pepsin_like"/>
    <property type="match status" value="1"/>
</dbReference>
<dbReference type="PROSITE" id="PS00141">
    <property type="entry name" value="ASP_PROTEASE"/>
    <property type="match status" value="1"/>
</dbReference>
<dbReference type="GO" id="GO:0006508">
    <property type="term" value="P:proteolysis"/>
    <property type="evidence" value="ECO:0007669"/>
    <property type="project" value="UniProtKB-KW"/>
</dbReference>
<evidence type="ECO:0000313" key="15">
    <source>
        <dbReference type="Proteomes" id="UP000035642"/>
    </source>
</evidence>
<evidence type="ECO:0000256" key="12">
    <source>
        <dbReference type="PIRSR" id="PIRSR601461-2"/>
    </source>
</evidence>
<organism evidence="15 16">
    <name type="scientific">Angiostrongylus cantonensis</name>
    <name type="common">Rat lungworm</name>
    <dbReference type="NCBI Taxonomy" id="6313"/>
    <lineage>
        <taxon>Eukaryota</taxon>
        <taxon>Metazoa</taxon>
        <taxon>Ecdysozoa</taxon>
        <taxon>Nematoda</taxon>
        <taxon>Chromadorea</taxon>
        <taxon>Rhabditida</taxon>
        <taxon>Rhabditina</taxon>
        <taxon>Rhabditomorpha</taxon>
        <taxon>Strongyloidea</taxon>
        <taxon>Metastrongylidae</taxon>
        <taxon>Angiostrongylus</taxon>
    </lineage>
</organism>
<keyword evidence="7 13" id="KW-0378">Hydrolase</keyword>
<evidence type="ECO:0000256" key="3">
    <source>
        <dbReference type="ARBA" id="ARBA00022525"/>
    </source>
</evidence>
<dbReference type="FunFam" id="2.40.70.10:FF:000058">
    <property type="entry name" value="ASpartyl Protease"/>
    <property type="match status" value="1"/>
</dbReference>
<evidence type="ECO:0000256" key="1">
    <source>
        <dbReference type="ARBA" id="ARBA00004613"/>
    </source>
</evidence>
<feature type="domain" description="Peptidase A1" evidence="14">
    <location>
        <begin position="15"/>
        <end position="324"/>
    </location>
</feature>
<dbReference type="InterPro" id="IPR001461">
    <property type="entry name" value="Aspartic_peptidase_A1"/>
</dbReference>
<proteinExistence type="inferred from homology"/>
<accession>A0A0K0D5E1</accession>
<dbReference type="GO" id="GO:0004190">
    <property type="term" value="F:aspartic-type endopeptidase activity"/>
    <property type="evidence" value="ECO:0007669"/>
    <property type="project" value="UniProtKB-KW"/>
</dbReference>
<evidence type="ECO:0000256" key="9">
    <source>
        <dbReference type="ARBA" id="ARBA00023157"/>
    </source>
</evidence>
<evidence type="ECO:0000256" key="11">
    <source>
        <dbReference type="PIRSR" id="PIRSR601461-1"/>
    </source>
</evidence>
<feature type="active site" evidence="11">
    <location>
        <position position="33"/>
    </location>
</feature>
<evidence type="ECO:0000259" key="14">
    <source>
        <dbReference type="PROSITE" id="PS51767"/>
    </source>
</evidence>
<keyword evidence="4 13" id="KW-0645">Protease</keyword>
<keyword evidence="10" id="KW-0325">Glycoprotein</keyword>
<evidence type="ECO:0000256" key="4">
    <source>
        <dbReference type="ARBA" id="ARBA00022670"/>
    </source>
</evidence>
<dbReference type="SUPFAM" id="SSF50630">
    <property type="entry name" value="Acid proteases"/>
    <property type="match status" value="1"/>
</dbReference>
<keyword evidence="5" id="KW-0732">Signal</keyword>
<evidence type="ECO:0000256" key="5">
    <source>
        <dbReference type="ARBA" id="ARBA00022729"/>
    </source>
</evidence>
<keyword evidence="15" id="KW-1185">Reference proteome</keyword>
<dbReference type="PRINTS" id="PR00792">
    <property type="entry name" value="PEPSIN"/>
</dbReference>
<keyword evidence="8" id="KW-0865">Zymogen</keyword>
<name>A0A0K0D5E1_ANGCA</name>
<keyword evidence="3" id="KW-0964">Secreted</keyword>
<dbReference type="Gene3D" id="2.40.70.10">
    <property type="entry name" value="Acid Proteases"/>
    <property type="match status" value="2"/>
</dbReference>
<evidence type="ECO:0000256" key="2">
    <source>
        <dbReference type="ARBA" id="ARBA00007447"/>
    </source>
</evidence>